<dbReference type="Gene3D" id="3.20.20.80">
    <property type="entry name" value="Glycosidases"/>
    <property type="match status" value="1"/>
</dbReference>
<dbReference type="Pfam" id="PF13802">
    <property type="entry name" value="Gal_mutarotas_2"/>
    <property type="match status" value="1"/>
</dbReference>
<dbReference type="Pfam" id="PF01055">
    <property type="entry name" value="Glyco_hydro_31_2nd"/>
    <property type="match status" value="1"/>
</dbReference>
<dbReference type="CDD" id="cd14752">
    <property type="entry name" value="GH31_N"/>
    <property type="match status" value="1"/>
</dbReference>
<dbReference type="GO" id="GO:0004558">
    <property type="term" value="F:alpha-1,4-glucosidase activity"/>
    <property type="evidence" value="ECO:0007669"/>
    <property type="project" value="UniProtKB-EC"/>
</dbReference>
<evidence type="ECO:0000256" key="1">
    <source>
        <dbReference type="ARBA" id="ARBA00007806"/>
    </source>
</evidence>
<dbReference type="InterPro" id="IPR011013">
    <property type="entry name" value="Gal_mutarotase_sf_dom"/>
</dbReference>
<dbReference type="HOGENOM" id="CLU_000631_7_2_9"/>
<proteinExistence type="inferred from homology"/>
<name>I9NT72_9FIRM</name>
<keyword evidence="2 7" id="KW-0326">Glycosidase</keyword>
<dbReference type="InterPro" id="IPR025887">
    <property type="entry name" value="Glyco_hydro_31_N_dom"/>
</dbReference>
<organism evidence="7 8">
    <name type="scientific">Pelosinus fermentans JBW45</name>
    <dbReference type="NCBI Taxonomy" id="1192197"/>
    <lineage>
        <taxon>Bacteria</taxon>
        <taxon>Bacillati</taxon>
        <taxon>Bacillota</taxon>
        <taxon>Negativicutes</taxon>
        <taxon>Selenomonadales</taxon>
        <taxon>Sporomusaceae</taxon>
        <taxon>Pelosinus</taxon>
    </lineage>
</organism>
<dbReference type="PANTHER" id="PTHR22762:SF165">
    <property type="entry name" value="PUTATIVE (AFU_ORTHOLOGUE AFUA_1G06560)-RELATED"/>
    <property type="match status" value="1"/>
</dbReference>
<dbReference type="GO" id="GO:0030246">
    <property type="term" value="F:carbohydrate binding"/>
    <property type="evidence" value="ECO:0007669"/>
    <property type="project" value="InterPro"/>
</dbReference>
<evidence type="ECO:0000313" key="7">
    <source>
        <dbReference type="EMBL" id="AJQ26356.1"/>
    </source>
</evidence>
<dbReference type="STRING" id="1192197.JBW_01004"/>
<reference evidence="7 8" key="1">
    <citation type="journal article" date="2015" name="Genome Announc.">
        <title>Complete Genome Sequence of Pelosinus fermentans JBW45, a Member of a Remarkably Competitive Group of Negativicutes in the Firmicutes Phylum.</title>
        <authorList>
            <person name="De Leon K.B."/>
            <person name="Utturkar S.M."/>
            <person name="Camilleri L.B."/>
            <person name="Elias D.A."/>
            <person name="Arkin A.P."/>
            <person name="Fields M.W."/>
            <person name="Brown S.D."/>
            <person name="Wall J.D."/>
        </authorList>
    </citation>
    <scope>NUCLEOTIDE SEQUENCE [LARGE SCALE GENOMIC DNA]</scope>
    <source>
        <strain evidence="7 8">JBW45</strain>
    </source>
</reference>
<keyword evidence="2 7" id="KW-0378">Hydrolase</keyword>
<protein>
    <submittedName>
        <fullName evidence="7">Alpha-glucosidase</fullName>
        <ecNumber evidence="7">3.2.1.20</ecNumber>
    </submittedName>
</protein>
<dbReference type="GO" id="GO:0005975">
    <property type="term" value="P:carbohydrate metabolic process"/>
    <property type="evidence" value="ECO:0007669"/>
    <property type="project" value="InterPro"/>
</dbReference>
<feature type="domain" description="Glycoside hydrolase family 31 TIM barrel" evidence="3">
    <location>
        <begin position="258"/>
        <end position="589"/>
    </location>
</feature>
<evidence type="ECO:0000256" key="2">
    <source>
        <dbReference type="RuleBase" id="RU361185"/>
    </source>
</evidence>
<dbReference type="Pfam" id="PF21365">
    <property type="entry name" value="Glyco_hydro_31_3rd"/>
    <property type="match status" value="1"/>
</dbReference>
<evidence type="ECO:0000259" key="6">
    <source>
        <dbReference type="Pfam" id="PF21365"/>
    </source>
</evidence>
<dbReference type="InterPro" id="IPR000322">
    <property type="entry name" value="Glyco_hydro_31_TIM"/>
</dbReference>
<evidence type="ECO:0000313" key="8">
    <source>
        <dbReference type="Proteomes" id="UP000005361"/>
    </source>
</evidence>
<dbReference type="AlphaFoldDB" id="I9NT72"/>
<dbReference type="Proteomes" id="UP000005361">
    <property type="component" value="Chromosome"/>
</dbReference>
<gene>
    <name evidence="7" type="ORF">JBW_01004</name>
</gene>
<dbReference type="Pfam" id="PF17137">
    <property type="entry name" value="DUF5110"/>
    <property type="match status" value="1"/>
</dbReference>
<feature type="domain" description="Glycosyl hydrolase family 31 C-terminal" evidence="6">
    <location>
        <begin position="597"/>
        <end position="685"/>
    </location>
</feature>
<dbReference type="InterPro" id="IPR013780">
    <property type="entry name" value="Glyco_hydro_b"/>
</dbReference>
<dbReference type="InterPro" id="IPR017853">
    <property type="entry name" value="GH"/>
</dbReference>
<dbReference type="EMBL" id="CP010978">
    <property type="protein sequence ID" value="AJQ26356.1"/>
    <property type="molecule type" value="Genomic_DNA"/>
</dbReference>
<reference evidence="8" key="2">
    <citation type="submission" date="2015-02" db="EMBL/GenBank/DDBJ databases">
        <title>Complete Genome Sequence of Pelosinus fermentans JBW45.</title>
        <authorList>
            <person name="De Leon K.B."/>
            <person name="Utturkar S.M."/>
            <person name="Camilleri L.B."/>
            <person name="Arkin A.P."/>
            <person name="Fields M.W."/>
            <person name="Brown S.D."/>
            <person name="Wall J.D."/>
        </authorList>
    </citation>
    <scope>NUCLEOTIDE SEQUENCE [LARGE SCALE GENOMIC DNA]</scope>
    <source>
        <strain evidence="8">JBW45</strain>
    </source>
</reference>
<dbReference type="EC" id="3.2.1.20" evidence="7"/>
<feature type="domain" description="DUF5110" evidence="5">
    <location>
        <begin position="701"/>
        <end position="756"/>
    </location>
</feature>
<dbReference type="InterPro" id="IPR033403">
    <property type="entry name" value="DUF5110"/>
</dbReference>
<dbReference type="SUPFAM" id="SSF51011">
    <property type="entry name" value="Glycosyl hydrolase domain"/>
    <property type="match status" value="1"/>
</dbReference>
<dbReference type="CDD" id="cd06599">
    <property type="entry name" value="GH31_glycosidase_Aec37"/>
    <property type="match status" value="1"/>
</dbReference>
<comment type="similarity">
    <text evidence="1 2">Belongs to the glycosyl hydrolase 31 family.</text>
</comment>
<evidence type="ECO:0000259" key="5">
    <source>
        <dbReference type="Pfam" id="PF17137"/>
    </source>
</evidence>
<evidence type="ECO:0000259" key="4">
    <source>
        <dbReference type="Pfam" id="PF13802"/>
    </source>
</evidence>
<dbReference type="Gene3D" id="2.60.40.1760">
    <property type="entry name" value="glycosyl hydrolase (family 31)"/>
    <property type="match status" value="1"/>
</dbReference>
<dbReference type="KEGG" id="pft:JBW_01004"/>
<dbReference type="RefSeq" id="WP_007955662.1">
    <property type="nucleotide sequence ID" value="NZ_CP010978.1"/>
</dbReference>
<accession>I9NT72</accession>
<dbReference type="SUPFAM" id="SSF51445">
    <property type="entry name" value="(Trans)glycosidases"/>
    <property type="match status" value="1"/>
</dbReference>
<dbReference type="InterPro" id="IPR048395">
    <property type="entry name" value="Glyco_hydro_31_C"/>
</dbReference>
<dbReference type="SUPFAM" id="SSF74650">
    <property type="entry name" value="Galactose mutarotase-like"/>
    <property type="match status" value="1"/>
</dbReference>
<dbReference type="Gene3D" id="2.60.40.1180">
    <property type="entry name" value="Golgi alpha-mannosidase II"/>
    <property type="match status" value="2"/>
</dbReference>
<feature type="domain" description="Glycoside hydrolase family 31 N-terminal" evidence="4">
    <location>
        <begin position="27"/>
        <end position="211"/>
    </location>
</feature>
<evidence type="ECO:0000259" key="3">
    <source>
        <dbReference type="Pfam" id="PF01055"/>
    </source>
</evidence>
<sequence length="835" mass="95964">MISANKFENLKKIENGYLIETDGPFIKLIFLTEDIIRVRASFDKKFIEESYVLTLTAWKDRLDSFLGKDRKRITAFDAAYTEDRKKLVFKTSSVILEVHKEPFGFKLYDNNKNLLYSDLLGRSFVEDQLGRKYHYNAIDLEKDHFYGFGEKTGKLDKKGRRMVMSPKDAIGHDPENGDPLYKHIPFYIRINETNKKAAGLFYHNSYDSVFDMGCEISGYWPRYSYYMTDGGDIDLFLINGSNVKDIIARYTDLTGKQAFPPKQTLGYTASTMYYAELKKNCDQEIYHVIDKHIKEDIPIDNFWLASGYSTGEFDNLRYTFNWNTKKFPNPDEFFRVMNDKGINVIPNLKPGVLKNHPYAKYYEEHAAFIKDAKNQVDCIGNWWGGLGRFIDFTKPSGRNAWKKLLKENILQKGTYTVWNDNCEYDGITDKDAVCDFDGGSGTMAHLKILQSNLMAHVGREAIGEVYSEQRPYIISRAGFAGIQRYAQTWAGDNLTDWRTPKFNINTIMGMGLSGVANNGCDIGGFAGRAPEAELLLRWIQNGIFQPRFVMNSANNDNTVTEPWMYAENTDLVRAAYKLRYRLLPYMYSLMYEACGEGTPIIRPLFLEFPEDERCLTDENFTFMFGSSILVANVFDKGAVTRKLYLPTGSSWYYWETMEKFDGGQEIEIPVALASIPMFLRDTAIVPMTDDIFNITQDQVKNLELLVSSDKDGNFTLYEDDGKSNEYLNGVYLKTRIDVKNTAKSEITFTKEGSFVSSIENMFLKVINKQKGAYWVTVGGKQIKQYLHLDKLEEAEEGWYYNPSQSAVYAKYKNIPGNYTVVVSFEKFDLIGMEDE</sequence>
<dbReference type="PANTHER" id="PTHR22762">
    <property type="entry name" value="ALPHA-GLUCOSIDASE"/>
    <property type="match status" value="1"/>
</dbReference>